<comment type="caution">
    <text evidence="2">The sequence shown here is derived from an EMBL/GenBank/DDBJ whole genome shotgun (WGS) entry which is preliminary data.</text>
</comment>
<name>A0A7C2C2E1_9DEIN</name>
<dbReference type="AlphaFoldDB" id="A0A7C2C2E1"/>
<evidence type="ECO:0000256" key="1">
    <source>
        <dbReference type="SAM" id="SignalP"/>
    </source>
</evidence>
<reference evidence="2" key="1">
    <citation type="journal article" date="2020" name="mSystems">
        <title>Genome- and Community-Level Interaction Insights into Carbon Utilization and Element Cycling Functions of Hydrothermarchaeota in Hydrothermal Sediment.</title>
        <authorList>
            <person name="Zhou Z."/>
            <person name="Liu Y."/>
            <person name="Xu W."/>
            <person name="Pan J."/>
            <person name="Luo Z.H."/>
            <person name="Li M."/>
        </authorList>
    </citation>
    <scope>NUCLEOTIDE SEQUENCE [LARGE SCALE GENOMIC DNA]</scope>
    <source>
        <strain evidence="2">SpSt-246</strain>
    </source>
</reference>
<organism evidence="2">
    <name type="scientific">Thermus islandicus</name>
    <dbReference type="NCBI Taxonomy" id="540988"/>
    <lineage>
        <taxon>Bacteria</taxon>
        <taxon>Thermotogati</taxon>
        <taxon>Deinococcota</taxon>
        <taxon>Deinococci</taxon>
        <taxon>Thermales</taxon>
        <taxon>Thermaceae</taxon>
        <taxon>Thermus</taxon>
    </lineage>
</organism>
<accession>A0A7C2C2E1</accession>
<dbReference type="EMBL" id="DSKL01000201">
    <property type="protein sequence ID" value="HEH82354.1"/>
    <property type="molecule type" value="Genomic_DNA"/>
</dbReference>
<feature type="chain" id="PRO_5028437003" evidence="1">
    <location>
        <begin position="22"/>
        <end position="146"/>
    </location>
</feature>
<gene>
    <name evidence="2" type="ORF">ENP73_05035</name>
</gene>
<sequence length="146" mass="15335">MRKPLLIGLAIAAMGAGLGLAQSGDRVFHVAPPGIPLPSAKPLEKGACKGLLDRAVKLVGAGPKGDDVGCFRFSREKGKLLRNEFASVWAFGLPPSPLRLVTAYEVGGIFVASFVDTLNPSRAYYLAATDVAPTAEAQVVIWSTSR</sequence>
<protein>
    <submittedName>
        <fullName evidence="2">Uncharacterized protein</fullName>
    </submittedName>
</protein>
<evidence type="ECO:0000313" key="2">
    <source>
        <dbReference type="EMBL" id="HEH82354.1"/>
    </source>
</evidence>
<proteinExistence type="predicted"/>
<feature type="signal peptide" evidence="1">
    <location>
        <begin position="1"/>
        <end position="21"/>
    </location>
</feature>
<keyword evidence="1" id="KW-0732">Signal</keyword>